<dbReference type="PANTHER" id="PTHR43827">
    <property type="entry name" value="2,5-DIKETO-D-GLUCONIC ACID REDUCTASE"/>
    <property type="match status" value="1"/>
</dbReference>
<keyword evidence="3" id="KW-0560">Oxidoreductase</keyword>
<sequence>MASRSSALPTLPLAGGVRMPVVALGTGGFDNASAASAVQLALAAGLTHVHTAFDYFNLPGVSRGLLASGLARPSYFLTGMTSPCVHPAAPPTRNITDPSLCLATTAAEARDALRLLGAHHFDLLLLHGPNARFGSTEPCGRAACALNAAQWRAYVSLLHAGVARAIGVSNYCASCLECLRTYQSSPVVMPAVNQIQLHVGSGADPEGLLSYCREHGIVVQAYSPLASGGVVRDALCRSIGAKHNRTSAQVGIRWIFQNEALAGNASIVVKASSSKYIQQDLAFSDWALDDADMKALNAADSPKGQQGGRPSWGCGS</sequence>
<evidence type="ECO:0000313" key="6">
    <source>
        <dbReference type="Proteomes" id="UP001515480"/>
    </source>
</evidence>
<name>A0AB34J6I4_PRYPA</name>
<keyword evidence="2" id="KW-0521">NADP</keyword>
<dbReference type="Proteomes" id="UP001515480">
    <property type="component" value="Unassembled WGS sequence"/>
</dbReference>
<evidence type="ECO:0000313" key="5">
    <source>
        <dbReference type="EMBL" id="KAL1512275.1"/>
    </source>
</evidence>
<dbReference type="SUPFAM" id="SSF51430">
    <property type="entry name" value="NAD(P)-linked oxidoreductase"/>
    <property type="match status" value="1"/>
</dbReference>
<accession>A0AB34J6I4</accession>
<proteinExistence type="inferred from homology"/>
<dbReference type="GO" id="GO:0016616">
    <property type="term" value="F:oxidoreductase activity, acting on the CH-OH group of donors, NAD or NADP as acceptor"/>
    <property type="evidence" value="ECO:0007669"/>
    <property type="project" value="UniProtKB-ARBA"/>
</dbReference>
<dbReference type="Gene3D" id="3.20.20.100">
    <property type="entry name" value="NADP-dependent oxidoreductase domain"/>
    <property type="match status" value="1"/>
</dbReference>
<dbReference type="EMBL" id="JBGBPQ010000013">
    <property type="protein sequence ID" value="KAL1512275.1"/>
    <property type="molecule type" value="Genomic_DNA"/>
</dbReference>
<comment type="similarity">
    <text evidence="1">Belongs to the aldo/keto reductase family.</text>
</comment>
<organism evidence="5 6">
    <name type="scientific">Prymnesium parvum</name>
    <name type="common">Toxic golden alga</name>
    <dbReference type="NCBI Taxonomy" id="97485"/>
    <lineage>
        <taxon>Eukaryota</taxon>
        <taxon>Haptista</taxon>
        <taxon>Haptophyta</taxon>
        <taxon>Prymnesiophyceae</taxon>
        <taxon>Prymnesiales</taxon>
        <taxon>Prymnesiaceae</taxon>
        <taxon>Prymnesium</taxon>
    </lineage>
</organism>
<dbReference type="InterPro" id="IPR020471">
    <property type="entry name" value="AKR"/>
</dbReference>
<dbReference type="InterPro" id="IPR023210">
    <property type="entry name" value="NADP_OxRdtase_dom"/>
</dbReference>
<protein>
    <recommendedName>
        <fullName evidence="4">NADP-dependent oxidoreductase domain-containing protein</fullName>
    </recommendedName>
</protein>
<dbReference type="CDD" id="cd19071">
    <property type="entry name" value="AKR_AKR1-5-like"/>
    <property type="match status" value="1"/>
</dbReference>
<evidence type="ECO:0000256" key="1">
    <source>
        <dbReference type="ARBA" id="ARBA00007905"/>
    </source>
</evidence>
<gene>
    <name evidence="5" type="ORF">AB1Y20_005537</name>
</gene>
<dbReference type="PANTHER" id="PTHR43827:SF3">
    <property type="entry name" value="NADP-DEPENDENT OXIDOREDUCTASE DOMAIN-CONTAINING PROTEIN"/>
    <property type="match status" value="1"/>
</dbReference>
<evidence type="ECO:0000256" key="2">
    <source>
        <dbReference type="ARBA" id="ARBA00022857"/>
    </source>
</evidence>
<dbReference type="Pfam" id="PF00248">
    <property type="entry name" value="Aldo_ket_red"/>
    <property type="match status" value="1"/>
</dbReference>
<dbReference type="InterPro" id="IPR036812">
    <property type="entry name" value="NAD(P)_OxRdtase_dom_sf"/>
</dbReference>
<feature type="domain" description="NADP-dependent oxidoreductase" evidence="4">
    <location>
        <begin position="25"/>
        <end position="299"/>
    </location>
</feature>
<evidence type="ECO:0000259" key="4">
    <source>
        <dbReference type="Pfam" id="PF00248"/>
    </source>
</evidence>
<reference evidence="5 6" key="1">
    <citation type="journal article" date="2024" name="Science">
        <title>Giant polyketide synthase enzymes in the biosynthesis of giant marine polyether toxins.</title>
        <authorList>
            <person name="Fallon T.R."/>
            <person name="Shende V.V."/>
            <person name="Wierzbicki I.H."/>
            <person name="Pendleton A.L."/>
            <person name="Watervoot N.F."/>
            <person name="Auber R.P."/>
            <person name="Gonzalez D.J."/>
            <person name="Wisecaver J.H."/>
            <person name="Moore B.S."/>
        </authorList>
    </citation>
    <scope>NUCLEOTIDE SEQUENCE [LARGE SCALE GENOMIC DNA]</scope>
    <source>
        <strain evidence="5 6">12B1</strain>
    </source>
</reference>
<evidence type="ECO:0000256" key="3">
    <source>
        <dbReference type="ARBA" id="ARBA00023002"/>
    </source>
</evidence>
<dbReference type="AlphaFoldDB" id="A0AB34J6I4"/>
<dbReference type="PRINTS" id="PR00069">
    <property type="entry name" value="ALDKETRDTASE"/>
</dbReference>
<keyword evidence="6" id="KW-1185">Reference proteome</keyword>
<comment type="caution">
    <text evidence="5">The sequence shown here is derived from an EMBL/GenBank/DDBJ whole genome shotgun (WGS) entry which is preliminary data.</text>
</comment>